<comment type="caution">
    <text evidence="13">The sequence shown here is derived from an EMBL/GenBank/DDBJ whole genome shotgun (WGS) entry which is preliminary data.</text>
</comment>
<evidence type="ECO:0000256" key="9">
    <source>
        <dbReference type="RuleBase" id="RU365093"/>
    </source>
</evidence>
<feature type="domain" description="AprE-like beta-barrel" evidence="12">
    <location>
        <begin position="366"/>
        <end position="453"/>
    </location>
</feature>
<keyword evidence="7" id="KW-1133">Transmembrane helix</keyword>
<dbReference type="GO" id="GO:0009306">
    <property type="term" value="P:protein secretion"/>
    <property type="evidence" value="ECO:0007669"/>
    <property type="project" value="InterPro"/>
</dbReference>
<dbReference type="InterPro" id="IPR010129">
    <property type="entry name" value="T1SS_HlyD"/>
</dbReference>
<evidence type="ECO:0000256" key="1">
    <source>
        <dbReference type="ARBA" id="ARBA00004377"/>
    </source>
</evidence>
<dbReference type="InterPro" id="IPR058982">
    <property type="entry name" value="Beta-barrel_AprE"/>
</dbReference>
<organism evidence="13 14">
    <name type="scientific">Zoogloea dura</name>
    <dbReference type="NCBI Taxonomy" id="2728840"/>
    <lineage>
        <taxon>Bacteria</taxon>
        <taxon>Pseudomonadati</taxon>
        <taxon>Pseudomonadota</taxon>
        <taxon>Betaproteobacteria</taxon>
        <taxon>Rhodocyclales</taxon>
        <taxon>Zoogloeaceae</taxon>
        <taxon>Zoogloea</taxon>
    </lineage>
</organism>
<evidence type="ECO:0000256" key="4">
    <source>
        <dbReference type="ARBA" id="ARBA00022475"/>
    </source>
</evidence>
<dbReference type="Gene3D" id="2.40.30.170">
    <property type="match status" value="1"/>
</dbReference>
<dbReference type="InterPro" id="IPR050739">
    <property type="entry name" value="MFP"/>
</dbReference>
<dbReference type="GO" id="GO:0005886">
    <property type="term" value="C:plasma membrane"/>
    <property type="evidence" value="ECO:0007669"/>
    <property type="project" value="UniProtKB-SubCell"/>
</dbReference>
<comment type="subcellular location">
    <subcellularLocation>
        <location evidence="1 9">Cell inner membrane</location>
        <topology evidence="1 9">Single-pass membrane protein</topology>
    </subcellularLocation>
</comment>
<keyword evidence="10" id="KW-0175">Coiled coil</keyword>
<dbReference type="Gene3D" id="2.40.50.100">
    <property type="match status" value="1"/>
</dbReference>
<evidence type="ECO:0000313" key="14">
    <source>
        <dbReference type="Proteomes" id="UP000580043"/>
    </source>
</evidence>
<evidence type="ECO:0000256" key="10">
    <source>
        <dbReference type="SAM" id="Coils"/>
    </source>
</evidence>
<dbReference type="Pfam" id="PF25988">
    <property type="entry name" value="HH_CyaD"/>
    <property type="match status" value="1"/>
</dbReference>
<dbReference type="PANTHER" id="PTHR30386:SF27">
    <property type="entry name" value="MEMBRANE FUSION PROTEIN (MFP) FAMILY PROTEIN"/>
    <property type="match status" value="1"/>
</dbReference>
<dbReference type="SUPFAM" id="SSF111369">
    <property type="entry name" value="HlyD-like secretion proteins"/>
    <property type="match status" value="1"/>
</dbReference>
<dbReference type="RefSeq" id="WP_169147394.1">
    <property type="nucleotide sequence ID" value="NZ_JABBGA010000019.1"/>
</dbReference>
<evidence type="ECO:0000256" key="6">
    <source>
        <dbReference type="ARBA" id="ARBA00022692"/>
    </source>
</evidence>
<feature type="coiled-coil region" evidence="10">
    <location>
        <begin position="179"/>
        <end position="213"/>
    </location>
</feature>
<evidence type="ECO:0000256" key="8">
    <source>
        <dbReference type="ARBA" id="ARBA00023136"/>
    </source>
</evidence>
<keyword evidence="3 9" id="KW-0813">Transport</keyword>
<evidence type="ECO:0000259" key="11">
    <source>
        <dbReference type="Pfam" id="PF25988"/>
    </source>
</evidence>
<dbReference type="InterPro" id="IPR059040">
    <property type="entry name" value="HH_CyaD-like"/>
</dbReference>
<gene>
    <name evidence="13" type="ORF">HHL15_19065</name>
</gene>
<proteinExistence type="inferred from homology"/>
<keyword evidence="14" id="KW-1185">Reference proteome</keyword>
<keyword evidence="6" id="KW-0812">Transmembrane</keyword>
<comment type="similarity">
    <text evidence="2 9">Belongs to the membrane fusion protein (MFP) (TC 8.A.1) family.</text>
</comment>
<dbReference type="PANTHER" id="PTHR30386">
    <property type="entry name" value="MEMBRANE FUSION SUBUNIT OF EMRAB-TOLC MULTIDRUG EFFLUX PUMP"/>
    <property type="match status" value="1"/>
</dbReference>
<dbReference type="Pfam" id="PF26002">
    <property type="entry name" value="Beta-barrel_AprE"/>
    <property type="match status" value="1"/>
</dbReference>
<evidence type="ECO:0000256" key="5">
    <source>
        <dbReference type="ARBA" id="ARBA00022519"/>
    </source>
</evidence>
<keyword evidence="5 9" id="KW-0997">Cell inner membrane</keyword>
<keyword evidence="8" id="KW-0472">Membrane</keyword>
<dbReference type="Proteomes" id="UP000580043">
    <property type="component" value="Unassembled WGS sequence"/>
</dbReference>
<dbReference type="AlphaFoldDB" id="A0A848G9N1"/>
<sequence length="476" mass="53108">MSALILRLQAAADLFERYGRVFRHIWARRQELDSPSRLAHEAQFLPAALALQETPPSPAPRVTMWSLIVFALLALAWSIFGQIDVVASAQGKIIPSDKTKTIQPLETATVHAIHVKDGQAVKAGDVLVELDATTTEADQARIRNDLTVARLQVARANAMLAAIASGQPPRIKPTPGVDAARLREAERQLMGQYDEYTAKLNRVEADIARRNAEIRSTRELVGKLAQTAPIAKQRADDFKRLVDENFVSRHGYLEREQARIEQEGDLAAQRSRLNELEAALRETRGERAEIIAETRRANLDSLNDGQQKAATFEQELLKADTRNRLMRLTAPVDGTVQQLAIHTRGGVVTPAQALMMIVPKDDPVEVEAFIENKDIGFVKPQQEAEIKIETFQYTRYGTIHGQVGSVSHDAIEDEKRGLIYSTRVKMERSAMNVDGTEVRLSPGMAVTVEIKTGKRRVIEYFLSPLIQTTTESMRER</sequence>
<evidence type="ECO:0000256" key="7">
    <source>
        <dbReference type="ARBA" id="ARBA00022989"/>
    </source>
</evidence>
<feature type="domain" description="CyaD-like alpha-helical hairpin" evidence="11">
    <location>
        <begin position="131"/>
        <end position="326"/>
    </location>
</feature>
<dbReference type="EMBL" id="JABBGA010000019">
    <property type="protein sequence ID" value="NML27862.1"/>
    <property type="molecule type" value="Genomic_DNA"/>
</dbReference>
<dbReference type="InterPro" id="IPR006144">
    <property type="entry name" value="Secretion_HlyD_CS"/>
</dbReference>
<reference evidence="13 14" key="1">
    <citation type="submission" date="2020-04" db="EMBL/GenBank/DDBJ databases">
        <title>Zoogloea sp. G-4-1-14 isolated from soil.</title>
        <authorList>
            <person name="Dahal R.H."/>
        </authorList>
    </citation>
    <scope>NUCLEOTIDE SEQUENCE [LARGE SCALE GENOMIC DNA]</scope>
    <source>
        <strain evidence="13 14">G-4-1-14</strain>
    </source>
</reference>
<evidence type="ECO:0000313" key="13">
    <source>
        <dbReference type="EMBL" id="NML27862.1"/>
    </source>
</evidence>
<name>A0A848G9N1_9RHOO</name>
<evidence type="ECO:0000256" key="3">
    <source>
        <dbReference type="ARBA" id="ARBA00022448"/>
    </source>
</evidence>
<feature type="coiled-coil region" evidence="10">
    <location>
        <begin position="259"/>
        <end position="293"/>
    </location>
</feature>
<dbReference type="PRINTS" id="PR01490">
    <property type="entry name" value="RTXTOXIND"/>
</dbReference>
<dbReference type="PROSITE" id="PS00543">
    <property type="entry name" value="HLYD_FAMILY"/>
    <property type="match status" value="1"/>
</dbReference>
<evidence type="ECO:0000259" key="12">
    <source>
        <dbReference type="Pfam" id="PF26002"/>
    </source>
</evidence>
<accession>A0A848G9N1</accession>
<dbReference type="Gene3D" id="1.10.287.470">
    <property type="entry name" value="Helix hairpin bin"/>
    <property type="match status" value="1"/>
</dbReference>
<evidence type="ECO:0000256" key="2">
    <source>
        <dbReference type="ARBA" id="ARBA00009477"/>
    </source>
</evidence>
<dbReference type="NCBIfam" id="TIGR01843">
    <property type="entry name" value="type_I_hlyD"/>
    <property type="match status" value="1"/>
</dbReference>
<keyword evidence="4 9" id="KW-1003">Cell membrane</keyword>
<protein>
    <recommendedName>
        <fullName evidence="9">Membrane fusion protein (MFP) family protein</fullName>
    </recommendedName>
</protein>